<evidence type="ECO:0000313" key="6">
    <source>
        <dbReference type="EMBL" id="RXZ48384.1"/>
    </source>
</evidence>
<accession>A0A4Q2JN20</accession>
<comment type="cofactor">
    <cofactor evidence="1">
        <name>Mg(2+)</name>
        <dbReference type="ChEBI" id="CHEBI:18420"/>
    </cofactor>
</comment>
<dbReference type="GO" id="GO:0016791">
    <property type="term" value="F:phosphatase activity"/>
    <property type="evidence" value="ECO:0007669"/>
    <property type="project" value="InterPro"/>
</dbReference>
<dbReference type="AlphaFoldDB" id="A0A4Q2JN20"/>
<dbReference type="InterPro" id="IPR036412">
    <property type="entry name" value="HAD-like_sf"/>
</dbReference>
<evidence type="ECO:0000313" key="7">
    <source>
        <dbReference type="Proteomes" id="UP000292881"/>
    </source>
</evidence>
<keyword evidence="6" id="KW-0378">Hydrolase</keyword>
<name>A0A4Q2JN20_9MICO</name>
<dbReference type="OrthoDB" id="148966at2"/>
<comment type="caution">
    <text evidence="6">The sequence shown here is derived from an EMBL/GenBank/DDBJ whole genome shotgun (WGS) entry which is preliminary data.</text>
</comment>
<dbReference type="Pfam" id="PF13242">
    <property type="entry name" value="Hydrolase_like"/>
    <property type="match status" value="1"/>
</dbReference>
<dbReference type="Pfam" id="PF13344">
    <property type="entry name" value="Hydrolase_6"/>
    <property type="match status" value="1"/>
</dbReference>
<dbReference type="Gene3D" id="3.40.50.1000">
    <property type="entry name" value="HAD superfamily/HAD-like"/>
    <property type="match status" value="2"/>
</dbReference>
<dbReference type="InterPro" id="IPR006355">
    <property type="entry name" value="LHPP/HDHD2"/>
</dbReference>
<evidence type="ECO:0000256" key="1">
    <source>
        <dbReference type="ARBA" id="ARBA00001946"/>
    </source>
</evidence>
<dbReference type="InterPro" id="IPR023214">
    <property type="entry name" value="HAD_sf"/>
</dbReference>
<evidence type="ECO:0000256" key="2">
    <source>
        <dbReference type="ARBA" id="ARBA00007958"/>
    </source>
</evidence>
<dbReference type="GO" id="GO:0005737">
    <property type="term" value="C:cytoplasm"/>
    <property type="evidence" value="ECO:0007669"/>
    <property type="project" value="TreeGrafter"/>
</dbReference>
<evidence type="ECO:0000256" key="4">
    <source>
        <dbReference type="ARBA" id="ARBA00022842"/>
    </source>
</evidence>
<evidence type="ECO:0000256" key="3">
    <source>
        <dbReference type="ARBA" id="ARBA00022723"/>
    </source>
</evidence>
<protein>
    <recommendedName>
        <fullName evidence="5">Haloacid dehalogenase-like hydrolase domain-containing protein 2</fullName>
    </recommendedName>
</protein>
<keyword evidence="4" id="KW-0460">Magnesium</keyword>
<keyword evidence="3" id="KW-0479">Metal-binding</keyword>
<proteinExistence type="inferred from homology"/>
<keyword evidence="7" id="KW-1185">Reference proteome</keyword>
<evidence type="ECO:0000256" key="5">
    <source>
        <dbReference type="ARBA" id="ARBA00039666"/>
    </source>
</evidence>
<dbReference type="EMBL" id="SDPL01000092">
    <property type="protein sequence ID" value="RXZ48384.1"/>
    <property type="molecule type" value="Genomic_DNA"/>
</dbReference>
<comment type="similarity">
    <text evidence="2">Belongs to the HAD-like hydrolase superfamily.</text>
</comment>
<dbReference type="InterPro" id="IPR006357">
    <property type="entry name" value="HAD-SF_hydro_IIA"/>
</dbReference>
<gene>
    <name evidence="6" type="ORF">ESO86_06725</name>
</gene>
<dbReference type="GO" id="GO:0046872">
    <property type="term" value="F:metal ion binding"/>
    <property type="evidence" value="ECO:0007669"/>
    <property type="project" value="UniProtKB-KW"/>
</dbReference>
<dbReference type="NCBIfam" id="TIGR01458">
    <property type="entry name" value="HAD-SF-IIA-hyp3"/>
    <property type="match status" value="1"/>
</dbReference>
<dbReference type="NCBIfam" id="TIGR01460">
    <property type="entry name" value="HAD-SF-IIA"/>
    <property type="match status" value="1"/>
</dbReference>
<dbReference type="RefSeq" id="WP_129234203.1">
    <property type="nucleotide sequence ID" value="NZ_SDPL01000092.1"/>
</dbReference>
<reference evidence="6 7" key="1">
    <citation type="submission" date="2019-01" db="EMBL/GenBank/DDBJ databases">
        <authorList>
            <person name="Li J."/>
        </authorList>
    </citation>
    <scope>NUCLEOTIDE SEQUENCE [LARGE SCALE GENOMIC DNA]</scope>
    <source>
        <strain evidence="6 7">CGMCC 4.7180</strain>
    </source>
</reference>
<dbReference type="Proteomes" id="UP000292881">
    <property type="component" value="Unassembled WGS sequence"/>
</dbReference>
<sequence length="286" mass="30160">MSVHGVLLDLDGVFYVGDEPVPGGAETVAWLVEGGIPHRFVTNTTSRPRREIVAKLERMGVEVDAADVLTPVVAASAWLESEGCRHPALFVPDATASEFAELGVAGAEPSERADAVVVGDLGSGWDFATMNRAFRLLAEDPGIPLVALGLTRYWRAEDGLRLDVGAFVRGLEYASGRDAVVLGKPAAAFYRAAVDSLAEAPDEAVMVGDDIRSDVDGAQRAGLTGVLVRTGKFDPADLDGAIRPDAVLDSIAGLPDWWRNRAIGGGIDQTSGDLLTVRDAWQEGGP</sequence>
<dbReference type="PANTHER" id="PTHR19288">
    <property type="entry name" value="4-NITROPHENYLPHOSPHATASE-RELATED"/>
    <property type="match status" value="1"/>
</dbReference>
<dbReference type="SUPFAM" id="SSF56784">
    <property type="entry name" value="HAD-like"/>
    <property type="match status" value="1"/>
</dbReference>
<organism evidence="6 7">
    <name type="scientific">Agromyces binzhouensis</name>
    <dbReference type="NCBI Taxonomy" id="1817495"/>
    <lineage>
        <taxon>Bacteria</taxon>
        <taxon>Bacillati</taxon>
        <taxon>Actinomycetota</taxon>
        <taxon>Actinomycetes</taxon>
        <taxon>Micrococcales</taxon>
        <taxon>Microbacteriaceae</taxon>
        <taxon>Agromyces</taxon>
    </lineage>
</organism>
<dbReference type="PANTHER" id="PTHR19288:SF46">
    <property type="entry name" value="HALOACID DEHALOGENASE-LIKE HYDROLASE DOMAIN-CONTAINING PROTEIN 2"/>
    <property type="match status" value="1"/>
</dbReference>